<protein>
    <submittedName>
        <fullName evidence="6">LysR family transcriptional regulator</fullName>
    </submittedName>
</protein>
<evidence type="ECO:0000259" key="5">
    <source>
        <dbReference type="PROSITE" id="PS50931"/>
    </source>
</evidence>
<feature type="domain" description="HTH lysR-type" evidence="5">
    <location>
        <begin position="10"/>
        <end position="67"/>
    </location>
</feature>
<dbReference type="OrthoDB" id="8720143at2"/>
<evidence type="ECO:0000256" key="3">
    <source>
        <dbReference type="ARBA" id="ARBA00023125"/>
    </source>
</evidence>
<dbReference type="PANTHER" id="PTHR30118:SF15">
    <property type="entry name" value="TRANSCRIPTIONAL REGULATORY PROTEIN"/>
    <property type="match status" value="1"/>
</dbReference>
<dbReference type="EMBL" id="LUUG01000133">
    <property type="protein sequence ID" value="OAH96382.1"/>
    <property type="molecule type" value="Genomic_DNA"/>
</dbReference>
<evidence type="ECO:0000256" key="2">
    <source>
        <dbReference type="ARBA" id="ARBA00023015"/>
    </source>
</evidence>
<organism evidence="6 7">
    <name type="scientific">Methylomonas methanica</name>
    <dbReference type="NCBI Taxonomy" id="421"/>
    <lineage>
        <taxon>Bacteria</taxon>
        <taxon>Pseudomonadati</taxon>
        <taxon>Pseudomonadota</taxon>
        <taxon>Gammaproteobacteria</taxon>
        <taxon>Methylococcales</taxon>
        <taxon>Methylococcaceae</taxon>
        <taxon>Methylomonas</taxon>
    </lineage>
</organism>
<reference evidence="6 7" key="1">
    <citation type="submission" date="2016-03" db="EMBL/GenBank/DDBJ databases">
        <authorList>
            <person name="Ploux O."/>
        </authorList>
    </citation>
    <scope>NUCLEOTIDE SEQUENCE [LARGE SCALE GENOMIC DNA]</scope>
    <source>
        <strain evidence="6 7">R-45363</strain>
    </source>
</reference>
<dbReference type="InterPro" id="IPR000847">
    <property type="entry name" value="LysR_HTH_N"/>
</dbReference>
<keyword evidence="4" id="KW-0804">Transcription</keyword>
<dbReference type="InterPro" id="IPR036390">
    <property type="entry name" value="WH_DNA-bd_sf"/>
</dbReference>
<dbReference type="SUPFAM" id="SSF53850">
    <property type="entry name" value="Periplasmic binding protein-like II"/>
    <property type="match status" value="1"/>
</dbReference>
<dbReference type="PROSITE" id="PS50931">
    <property type="entry name" value="HTH_LYSR"/>
    <property type="match status" value="1"/>
</dbReference>
<dbReference type="SUPFAM" id="SSF46785">
    <property type="entry name" value="Winged helix' DNA-binding domain"/>
    <property type="match status" value="1"/>
</dbReference>
<dbReference type="Proteomes" id="UP000078090">
    <property type="component" value="Unassembled WGS sequence"/>
</dbReference>
<keyword evidence="3" id="KW-0238">DNA-binding</keyword>
<dbReference type="AlphaFoldDB" id="A0A177LTT1"/>
<dbReference type="GO" id="GO:0003700">
    <property type="term" value="F:DNA-binding transcription factor activity"/>
    <property type="evidence" value="ECO:0007669"/>
    <property type="project" value="InterPro"/>
</dbReference>
<dbReference type="PANTHER" id="PTHR30118">
    <property type="entry name" value="HTH-TYPE TRANSCRIPTIONAL REGULATOR LEUO-RELATED"/>
    <property type="match status" value="1"/>
</dbReference>
<accession>A0A177LTT1</accession>
<dbReference type="InterPro" id="IPR005119">
    <property type="entry name" value="LysR_subst-bd"/>
</dbReference>
<evidence type="ECO:0000313" key="7">
    <source>
        <dbReference type="Proteomes" id="UP000078090"/>
    </source>
</evidence>
<comment type="similarity">
    <text evidence="1">Belongs to the LysR transcriptional regulatory family.</text>
</comment>
<dbReference type="PRINTS" id="PR00039">
    <property type="entry name" value="HTHLYSR"/>
</dbReference>
<keyword evidence="2" id="KW-0805">Transcription regulation</keyword>
<evidence type="ECO:0000256" key="1">
    <source>
        <dbReference type="ARBA" id="ARBA00009437"/>
    </source>
</evidence>
<dbReference type="GO" id="GO:0003677">
    <property type="term" value="F:DNA binding"/>
    <property type="evidence" value="ECO:0007669"/>
    <property type="project" value="UniProtKB-KW"/>
</dbReference>
<gene>
    <name evidence="6" type="ORF">A1332_22455</name>
</gene>
<comment type="caution">
    <text evidence="6">The sequence shown here is derived from an EMBL/GenBank/DDBJ whole genome shotgun (WGS) entry which is preliminary data.</text>
</comment>
<proteinExistence type="inferred from homology"/>
<dbReference type="InterPro" id="IPR036388">
    <property type="entry name" value="WH-like_DNA-bd_sf"/>
</dbReference>
<sequence length="302" mass="33433">MNTVHDLRRIDLNLLVVLDALLEERHISRAATRLAMTQPAVSHALNRLRDLIGDPLLVRVGNEMRLTAKAAALLRPLADALTHVRNVVMSEPFSPENCQRTFRLGMSDYGSAVVLPGLLQRLRAEAPGVNLVVTQSSRLEMLRQVTESELDGAIGVFPMMPEELESDTLFQERFVLVTDRRNLTEQNGLSLSHYLEAPHIHVSVQAMHHSHVDKALAALGAQRRIAVLVPHFTVAADLLVGTDLLLTIAARAINMEKISPDLVVLEPPFAIPGFDFVSIWRAGADRNLELTWLRSSIRAIGL</sequence>
<dbReference type="Gene3D" id="1.10.10.10">
    <property type="entry name" value="Winged helix-like DNA-binding domain superfamily/Winged helix DNA-binding domain"/>
    <property type="match status" value="1"/>
</dbReference>
<dbReference type="Gene3D" id="3.40.190.10">
    <property type="entry name" value="Periplasmic binding protein-like II"/>
    <property type="match status" value="2"/>
</dbReference>
<evidence type="ECO:0000313" key="6">
    <source>
        <dbReference type="EMBL" id="OAH96382.1"/>
    </source>
</evidence>
<evidence type="ECO:0000256" key="4">
    <source>
        <dbReference type="ARBA" id="ARBA00023163"/>
    </source>
</evidence>
<name>A0A177LTT1_METMH</name>
<dbReference type="Pfam" id="PF00126">
    <property type="entry name" value="HTH_1"/>
    <property type="match status" value="1"/>
</dbReference>
<dbReference type="Pfam" id="PF03466">
    <property type="entry name" value="LysR_substrate"/>
    <property type="match status" value="1"/>
</dbReference>
<dbReference type="InterPro" id="IPR050389">
    <property type="entry name" value="LysR-type_TF"/>
</dbReference>